<dbReference type="RefSeq" id="XP_013017004.1">
    <property type="nucleotide sequence ID" value="XM_013161550.1"/>
</dbReference>
<dbReference type="PROSITE" id="PS50089">
    <property type="entry name" value="ZF_RING_2"/>
    <property type="match status" value="1"/>
</dbReference>
<dbReference type="Pfam" id="PF14599">
    <property type="entry name" value="zinc_ribbon_6"/>
    <property type="match status" value="1"/>
</dbReference>
<evidence type="ECO:0000256" key="1">
    <source>
        <dbReference type="ARBA" id="ARBA00022723"/>
    </source>
</evidence>
<evidence type="ECO:0000256" key="2">
    <source>
        <dbReference type="ARBA" id="ARBA00022771"/>
    </source>
</evidence>
<dbReference type="SMART" id="SM00184">
    <property type="entry name" value="RING"/>
    <property type="match status" value="1"/>
</dbReference>
<dbReference type="SUPFAM" id="SSF57850">
    <property type="entry name" value="RING/U-box"/>
    <property type="match status" value="1"/>
</dbReference>
<dbReference type="AlphaFoldDB" id="S9Q0Y2"/>
<dbReference type="SUPFAM" id="SSF161245">
    <property type="entry name" value="Zinc hairpin stack"/>
    <property type="match status" value="1"/>
</dbReference>
<evidence type="ECO:0000256" key="4">
    <source>
        <dbReference type="PROSITE-ProRule" id="PRU00601"/>
    </source>
</evidence>
<dbReference type="OrthoDB" id="411372at2759"/>
<dbReference type="GO" id="GO:0016874">
    <property type="term" value="F:ligase activity"/>
    <property type="evidence" value="ECO:0007669"/>
    <property type="project" value="UniProtKB-KW"/>
</dbReference>
<evidence type="ECO:0000259" key="6">
    <source>
        <dbReference type="PROSITE" id="PS51266"/>
    </source>
</evidence>
<feature type="domain" description="CHY-type" evidence="6">
    <location>
        <begin position="138"/>
        <end position="205"/>
    </location>
</feature>
<dbReference type="GO" id="GO:0061630">
    <property type="term" value="F:ubiquitin protein ligase activity"/>
    <property type="evidence" value="ECO:0007669"/>
    <property type="project" value="TreeGrafter"/>
</dbReference>
<evidence type="ECO:0000256" key="3">
    <source>
        <dbReference type="ARBA" id="ARBA00022833"/>
    </source>
</evidence>
<keyword evidence="3" id="KW-0862">Zinc</keyword>
<keyword evidence="8" id="KW-0436">Ligase</keyword>
<protein>
    <submittedName>
        <fullName evidence="8">Ubiquitin-protein ligase E3</fullName>
    </submittedName>
</protein>
<evidence type="ECO:0000259" key="5">
    <source>
        <dbReference type="PROSITE" id="PS50089"/>
    </source>
</evidence>
<dbReference type="Gene3D" id="3.30.40.10">
    <property type="entry name" value="Zinc/RING finger domain, C3HC4 (zinc finger)"/>
    <property type="match status" value="1"/>
</dbReference>
<dbReference type="EMBL" id="KE503206">
    <property type="protein sequence ID" value="EPX73842.1"/>
    <property type="molecule type" value="Genomic_DNA"/>
</dbReference>
<dbReference type="PROSITE" id="PS51266">
    <property type="entry name" value="ZF_CHY"/>
    <property type="match status" value="1"/>
</dbReference>
<dbReference type="HOGENOM" id="CLU_013368_2_0_1"/>
<feature type="domain" description="CTCHY-type" evidence="7">
    <location>
        <begin position="207"/>
        <end position="273"/>
    </location>
</feature>
<dbReference type="InterPro" id="IPR008913">
    <property type="entry name" value="Znf_CHY"/>
</dbReference>
<keyword evidence="2 4" id="KW-0863">Zinc-finger</keyword>
<dbReference type="GO" id="GO:0005634">
    <property type="term" value="C:nucleus"/>
    <property type="evidence" value="ECO:0007669"/>
    <property type="project" value="TreeGrafter"/>
</dbReference>
<proteinExistence type="predicted"/>
<dbReference type="InterPro" id="IPR039512">
    <property type="entry name" value="RCHY1_zinc-ribbon"/>
</dbReference>
<dbReference type="InterPro" id="IPR037274">
    <property type="entry name" value="Znf_CHY_sf"/>
</dbReference>
<dbReference type="Pfam" id="PF05495">
    <property type="entry name" value="zf-CHY"/>
    <property type="match status" value="1"/>
</dbReference>
<dbReference type="Gene3D" id="2.20.28.10">
    <property type="match status" value="1"/>
</dbReference>
<organism evidence="8 9">
    <name type="scientific">Schizosaccharomyces octosporus (strain yFS286)</name>
    <name type="common">Fission yeast</name>
    <name type="synonym">Octosporomyces octosporus</name>
    <dbReference type="NCBI Taxonomy" id="483514"/>
    <lineage>
        <taxon>Eukaryota</taxon>
        <taxon>Fungi</taxon>
        <taxon>Dikarya</taxon>
        <taxon>Ascomycota</taxon>
        <taxon>Taphrinomycotina</taxon>
        <taxon>Schizosaccharomycetes</taxon>
        <taxon>Schizosaccharomycetales</taxon>
        <taxon>Schizosaccharomycetaceae</taxon>
        <taxon>Schizosaccharomyces</taxon>
    </lineage>
</organism>
<gene>
    <name evidence="8" type="ORF">SOCG_03060</name>
</gene>
<dbReference type="Pfam" id="PF13639">
    <property type="entry name" value="zf-RING_2"/>
    <property type="match status" value="1"/>
</dbReference>
<reference evidence="8 9" key="1">
    <citation type="journal article" date="2011" name="Science">
        <title>Comparative functional genomics of the fission yeasts.</title>
        <authorList>
            <person name="Rhind N."/>
            <person name="Chen Z."/>
            <person name="Yassour M."/>
            <person name="Thompson D.A."/>
            <person name="Haas B.J."/>
            <person name="Habib N."/>
            <person name="Wapinski I."/>
            <person name="Roy S."/>
            <person name="Lin M.F."/>
            <person name="Heiman D.I."/>
            <person name="Young S.K."/>
            <person name="Furuya K."/>
            <person name="Guo Y."/>
            <person name="Pidoux A."/>
            <person name="Chen H.M."/>
            <person name="Robbertse B."/>
            <person name="Goldberg J.M."/>
            <person name="Aoki K."/>
            <person name="Bayne E.H."/>
            <person name="Berlin A.M."/>
            <person name="Desjardins C.A."/>
            <person name="Dobbs E."/>
            <person name="Dukaj L."/>
            <person name="Fan L."/>
            <person name="FitzGerald M.G."/>
            <person name="French C."/>
            <person name="Gujja S."/>
            <person name="Hansen K."/>
            <person name="Keifenheim D."/>
            <person name="Levin J.Z."/>
            <person name="Mosher R.A."/>
            <person name="Mueller C.A."/>
            <person name="Pfiffner J."/>
            <person name="Priest M."/>
            <person name="Russ C."/>
            <person name="Smialowska A."/>
            <person name="Swoboda P."/>
            <person name="Sykes S.M."/>
            <person name="Vaughn M."/>
            <person name="Vengrova S."/>
            <person name="Yoder R."/>
            <person name="Zeng Q."/>
            <person name="Allshire R."/>
            <person name="Baulcombe D."/>
            <person name="Birren B.W."/>
            <person name="Brown W."/>
            <person name="Ekwall K."/>
            <person name="Kellis M."/>
            <person name="Leatherwood J."/>
            <person name="Levin H."/>
            <person name="Margalit H."/>
            <person name="Martienssen R."/>
            <person name="Nieduszynski C.A."/>
            <person name="Spatafora J.W."/>
            <person name="Friedman N."/>
            <person name="Dalgaard J.Z."/>
            <person name="Baumann P."/>
            <person name="Niki H."/>
            <person name="Regev A."/>
            <person name="Nusbaum C."/>
        </authorList>
    </citation>
    <scope>NUCLEOTIDE SEQUENCE [LARGE SCALE GENOMIC DNA]</scope>
    <source>
        <strain evidence="9">yFS286</strain>
    </source>
</reference>
<dbReference type="PANTHER" id="PTHR21319:SF0">
    <property type="entry name" value="AND RING FINGER DOMAIN PROTEIN, PUTATIVE (AFU_ORTHOLOGUE AFUA_1G08900)-RELATED"/>
    <property type="match status" value="1"/>
</dbReference>
<evidence type="ECO:0000313" key="8">
    <source>
        <dbReference type="EMBL" id="EPX73842.1"/>
    </source>
</evidence>
<sequence>MSWSEYLREIAQRFDEAAEELTSVFELPADLLNDITEEDGETVSGTGSFLSEKEQLIEEDEEDERILRGVNLNDQDSVRKKIQEIQSKKQFDEKRKASVMQKLLMSGYVKYRKDKKQSTETNEDGLNLKDIEPSFHDKEYEIYGCKHYMRNCKKQCADCKQWFPCRLCHNEASDHTLNRNATENMLCMFCLKSQPAAANCKYCRKSMARYYCNKCKLWDDDPSKSSYHCDDCGICRIGRGVGDDYYHCKTCGICLPIAVYDTHRCIERSTDCNCPICGEYMFNSTERVVFLPCSHPLHQRCYGDYIKTNYRCPTCSKTIINVNSMFRILDMEVERQPMPYPYNTWISTIHCNDCSSRSDTNYHFLGHKCKSCHSYNTCISSIYKPLDHPQVSIPRLATAEDAGMRRLMGHSWDSSDDEFGMFRF</sequence>
<dbReference type="SUPFAM" id="SSF161219">
    <property type="entry name" value="CHY zinc finger-like"/>
    <property type="match status" value="1"/>
</dbReference>
<dbReference type="GO" id="GO:0008270">
    <property type="term" value="F:zinc ion binding"/>
    <property type="evidence" value="ECO:0007669"/>
    <property type="project" value="UniProtKB-KW"/>
</dbReference>
<dbReference type="InterPro" id="IPR017921">
    <property type="entry name" value="Znf_CTCHY"/>
</dbReference>
<dbReference type="VEuPathDB" id="FungiDB:SOCG_03060"/>
<dbReference type="eggNOG" id="KOG1940">
    <property type="taxonomic scope" value="Eukaryota"/>
</dbReference>
<dbReference type="InterPro" id="IPR001841">
    <property type="entry name" value="Znf_RING"/>
</dbReference>
<keyword evidence="1" id="KW-0479">Metal-binding</keyword>
<dbReference type="PROSITE" id="PS51270">
    <property type="entry name" value="ZF_CTCHY"/>
    <property type="match status" value="1"/>
</dbReference>
<feature type="domain" description="RING-type" evidence="5">
    <location>
        <begin position="274"/>
        <end position="316"/>
    </location>
</feature>
<dbReference type="Proteomes" id="UP000016088">
    <property type="component" value="Unassembled WGS sequence"/>
</dbReference>
<dbReference type="OMA" id="HATQNTR"/>
<dbReference type="GO" id="GO:0006511">
    <property type="term" value="P:ubiquitin-dependent protein catabolic process"/>
    <property type="evidence" value="ECO:0007669"/>
    <property type="project" value="TreeGrafter"/>
</dbReference>
<name>S9Q0Y2_SCHOY</name>
<dbReference type="InterPro" id="IPR013083">
    <property type="entry name" value="Znf_RING/FYVE/PHD"/>
</dbReference>
<evidence type="ECO:0000313" key="9">
    <source>
        <dbReference type="Proteomes" id="UP000016088"/>
    </source>
</evidence>
<dbReference type="CDD" id="cd16464">
    <property type="entry name" value="RING-H2_Pirh2-like"/>
    <property type="match status" value="1"/>
</dbReference>
<dbReference type="InterPro" id="IPR037275">
    <property type="entry name" value="Znf_CTCHY_sf"/>
</dbReference>
<dbReference type="GO" id="GO:0016567">
    <property type="term" value="P:protein ubiquitination"/>
    <property type="evidence" value="ECO:0007669"/>
    <property type="project" value="TreeGrafter"/>
</dbReference>
<keyword evidence="9" id="KW-1185">Reference proteome</keyword>
<dbReference type="PANTHER" id="PTHR21319">
    <property type="entry name" value="RING FINGER AND CHY ZINC FINGER DOMAIN-CONTAINING PROTEIN 1"/>
    <property type="match status" value="1"/>
</dbReference>
<dbReference type="GeneID" id="25032034"/>
<accession>S9Q0Y2</accession>
<evidence type="ECO:0000259" key="7">
    <source>
        <dbReference type="PROSITE" id="PS51270"/>
    </source>
</evidence>